<name>A0A1M5C7X5_9BACT</name>
<evidence type="ECO:0000313" key="3">
    <source>
        <dbReference type="Proteomes" id="UP000184041"/>
    </source>
</evidence>
<dbReference type="AlphaFoldDB" id="A0A1M5C7X5"/>
<sequence>MFTVFTFERGDFNTVLNNFIMSDKPDKSSNWGGARPGAGRPPKADEELMIKKIDAALAPDEAWEQLANKVNDGNVQAIRLYLHYRYGKPKERVELDTKMLAGFKVIRDEGN</sequence>
<proteinExistence type="predicted"/>
<reference evidence="2 3" key="1">
    <citation type="submission" date="2016-11" db="EMBL/GenBank/DDBJ databases">
        <authorList>
            <person name="Jaros S."/>
            <person name="Januszkiewicz K."/>
            <person name="Wedrychowicz H."/>
        </authorList>
    </citation>
    <scope>NUCLEOTIDE SEQUENCE [LARGE SCALE GENOMIC DNA]</scope>
    <source>
        <strain evidence="2 3">DSM 21986</strain>
    </source>
</reference>
<gene>
    <name evidence="2" type="ORF">SAMN05443144_109130</name>
</gene>
<keyword evidence="3" id="KW-1185">Reference proteome</keyword>
<dbReference type="EMBL" id="FQUS01000009">
    <property type="protein sequence ID" value="SHF50756.1"/>
    <property type="molecule type" value="Genomic_DNA"/>
</dbReference>
<evidence type="ECO:0000313" key="2">
    <source>
        <dbReference type="EMBL" id="SHF50756.1"/>
    </source>
</evidence>
<dbReference type="STRING" id="1194090.SAMN05443144_109130"/>
<feature type="region of interest" description="Disordered" evidence="1">
    <location>
        <begin position="24"/>
        <end position="43"/>
    </location>
</feature>
<evidence type="ECO:0000256" key="1">
    <source>
        <dbReference type="SAM" id="MobiDB-lite"/>
    </source>
</evidence>
<organism evidence="2 3">
    <name type="scientific">Fodinibius roseus</name>
    <dbReference type="NCBI Taxonomy" id="1194090"/>
    <lineage>
        <taxon>Bacteria</taxon>
        <taxon>Pseudomonadati</taxon>
        <taxon>Balneolota</taxon>
        <taxon>Balneolia</taxon>
        <taxon>Balneolales</taxon>
        <taxon>Balneolaceae</taxon>
        <taxon>Fodinibius</taxon>
    </lineage>
</organism>
<accession>A0A1M5C7X5</accession>
<dbReference type="Proteomes" id="UP000184041">
    <property type="component" value="Unassembled WGS sequence"/>
</dbReference>
<protein>
    <submittedName>
        <fullName evidence="2">Uncharacterized protein</fullName>
    </submittedName>
</protein>